<evidence type="ECO:0000313" key="1">
    <source>
        <dbReference type="EMBL" id="MBI2877027.1"/>
    </source>
</evidence>
<proteinExistence type="predicted"/>
<dbReference type="EMBL" id="JACPRF010000274">
    <property type="protein sequence ID" value="MBI2877027.1"/>
    <property type="molecule type" value="Genomic_DNA"/>
</dbReference>
<reference evidence="1" key="1">
    <citation type="submission" date="2020-07" db="EMBL/GenBank/DDBJ databases">
        <title>Huge and variable diversity of episymbiotic CPR bacteria and DPANN archaea in groundwater ecosystems.</title>
        <authorList>
            <person name="He C.Y."/>
            <person name="Keren R."/>
            <person name="Whittaker M."/>
            <person name="Farag I.F."/>
            <person name="Doudna J."/>
            <person name="Cate J.H.D."/>
            <person name="Banfield J.F."/>
        </authorList>
    </citation>
    <scope>NUCLEOTIDE SEQUENCE</scope>
    <source>
        <strain evidence="1">NC_groundwater_672_Ag_B-0.1um_62_36</strain>
    </source>
</reference>
<dbReference type="Proteomes" id="UP000769766">
    <property type="component" value="Unassembled WGS sequence"/>
</dbReference>
<organism evidence="1 2">
    <name type="scientific">Tectimicrobiota bacterium</name>
    <dbReference type="NCBI Taxonomy" id="2528274"/>
    <lineage>
        <taxon>Bacteria</taxon>
        <taxon>Pseudomonadati</taxon>
        <taxon>Nitrospinota/Tectimicrobiota group</taxon>
        <taxon>Candidatus Tectimicrobiota</taxon>
    </lineage>
</organism>
<comment type="caution">
    <text evidence="1">The sequence shown here is derived from an EMBL/GenBank/DDBJ whole genome shotgun (WGS) entry which is preliminary data.</text>
</comment>
<sequence>MDKVIVCKLAQASPALLWPPNHKLVLVGIMGVSDPDNDQVTLTVTGVTQDEPVNGLGDGDTSPDALLQGSSVLLRAERSGQGNGRVYKAVAPSPFFVPNGNHLDQNIWRLS</sequence>
<accession>A0A932CR02</accession>
<dbReference type="AlphaFoldDB" id="A0A932CR02"/>
<gene>
    <name evidence="1" type="ORF">HYY20_09115</name>
</gene>
<protein>
    <submittedName>
        <fullName evidence="1">Uncharacterized protein</fullName>
    </submittedName>
</protein>
<evidence type="ECO:0000313" key="2">
    <source>
        <dbReference type="Proteomes" id="UP000769766"/>
    </source>
</evidence>
<name>A0A932CR02_UNCTE</name>